<evidence type="ECO:0000313" key="13">
    <source>
        <dbReference type="EMBL" id="MFC3053533.1"/>
    </source>
</evidence>
<keyword evidence="13" id="KW-0675">Receptor</keyword>
<evidence type="ECO:0000256" key="4">
    <source>
        <dbReference type="ARBA" id="ARBA00022692"/>
    </source>
</evidence>
<keyword evidence="4 8" id="KW-0812">Transmembrane</keyword>
<feature type="signal peptide" evidence="10">
    <location>
        <begin position="1"/>
        <end position="37"/>
    </location>
</feature>
<dbReference type="InterPro" id="IPR000531">
    <property type="entry name" value="Beta-barrel_TonB"/>
</dbReference>
<feature type="domain" description="TonB-dependent receptor-like beta-barrel" evidence="11">
    <location>
        <begin position="375"/>
        <end position="942"/>
    </location>
</feature>
<feature type="domain" description="TonB-dependent receptor plug" evidence="12">
    <location>
        <begin position="65"/>
        <end position="185"/>
    </location>
</feature>
<protein>
    <submittedName>
        <fullName evidence="13">TonB-dependent receptor plug domain-containing protein</fullName>
    </submittedName>
</protein>
<gene>
    <name evidence="13" type="ORF">ACFOKA_16660</name>
</gene>
<name>A0ABV7D974_9PROT</name>
<keyword evidence="10" id="KW-0732">Signal</keyword>
<evidence type="ECO:0000256" key="3">
    <source>
        <dbReference type="ARBA" id="ARBA00022452"/>
    </source>
</evidence>
<keyword evidence="3 8" id="KW-1134">Transmembrane beta strand</keyword>
<proteinExistence type="inferred from homology"/>
<dbReference type="SUPFAM" id="SSF56935">
    <property type="entry name" value="Porins"/>
    <property type="match status" value="1"/>
</dbReference>
<dbReference type="Proteomes" id="UP001595444">
    <property type="component" value="Unassembled WGS sequence"/>
</dbReference>
<accession>A0ABV7D974</accession>
<comment type="caution">
    <text evidence="13">The sequence shown here is derived from an EMBL/GenBank/DDBJ whole genome shotgun (WGS) entry which is preliminary data.</text>
</comment>
<evidence type="ECO:0000256" key="2">
    <source>
        <dbReference type="ARBA" id="ARBA00022448"/>
    </source>
</evidence>
<evidence type="ECO:0000256" key="9">
    <source>
        <dbReference type="RuleBase" id="RU003357"/>
    </source>
</evidence>
<dbReference type="EMBL" id="JBHRSL010000027">
    <property type="protein sequence ID" value="MFC3053533.1"/>
    <property type="molecule type" value="Genomic_DNA"/>
</dbReference>
<dbReference type="InterPro" id="IPR037066">
    <property type="entry name" value="Plug_dom_sf"/>
</dbReference>
<dbReference type="InterPro" id="IPR039426">
    <property type="entry name" value="TonB-dep_rcpt-like"/>
</dbReference>
<evidence type="ECO:0000256" key="7">
    <source>
        <dbReference type="ARBA" id="ARBA00023237"/>
    </source>
</evidence>
<sequence>MNRTQSILGFSQKKLINKALSGVALGAMMSTVSAVYAQESDSDESFQFEEIVVTGSNIRGASVVGGAVLTIGKEELEKSGRATVADYLRELPSNLAGGVGMSDEGMSGQDTGAEGANLSGGQGVNLRGLGALSTLVLVNGRRLAASGQFGDFVDVSSIPSAAIERVEVLQDGASAIYGSDAVGGVVNFILKRQLDAPVSTARIGTATEGGGTELMLSHIHGLNWDTGHAVIGAEYYTRGNVAATDRDRYASGSDFSAVGGVNWPDYTLHIGEAANIFQGGVGSIASPVGATVPQGTNASLTNADLIPATGGIGNTYNVYDRRDLLPDVERKSIFASFDQDLAEGVTLFGDLRYSERESKYELGYSTLVTHQLTSSSPFYINDIDPSLAAANGNIAFGKVITDRPETRDSSSKHLSGQIGLKVDLFSDWQAEAIYSYAKEDQFRHTEQMKNASGSADWMACALGSTSTVCDGYDITPYNPFSTDALTDAQLEEYYGTEDLEFDSKVSQVSLKADGSLFSLPAGDVKLAVGVDYRVETMGGYLVFDTLSVAGSEGPYDETQRKAYSAFAEAFIPVTEMLDVSIAGRYEEFSGTGDYNTFDPKVGVDFRPVEGLKLTGSWGTSFHAPPMRFENDSPQPLPGGNAAFLLPASRFGPCDSDLLTFNGVVGTPGTAGEQCSFSVIINSGGAGPGVLQPESAETWTVGFDFEPVAVPGLKFSASYFNIKVDDRIQRIQSSQLNDILAEYFATGGGGPFASALNVNPSVATAQAIIDNPKFLGTFGPPVANTAADVAMIVNATQINIASLKEQGFDFAITYDFMVDDIDVGLFAYGTYLTKYALQAAPGLAFEDRLGKYDPANGSPVKLRSKQGVSLAKGPFDGRVTVNYTDSYECDLCYVPDATGAPVITSTPLKIDSWVTVDLDMSWDLSDFGGMADGTRLNFQVTNLFNSEAPFLDGGTGADDALPTAYDAANHTIIGRTVALTFTKTW</sequence>
<evidence type="ECO:0000259" key="11">
    <source>
        <dbReference type="Pfam" id="PF00593"/>
    </source>
</evidence>
<keyword evidence="6 8" id="KW-0472">Membrane</keyword>
<dbReference type="PROSITE" id="PS52016">
    <property type="entry name" value="TONB_DEPENDENT_REC_3"/>
    <property type="match status" value="1"/>
</dbReference>
<evidence type="ECO:0000256" key="1">
    <source>
        <dbReference type="ARBA" id="ARBA00004571"/>
    </source>
</evidence>
<dbReference type="PANTHER" id="PTHR47234">
    <property type="match status" value="1"/>
</dbReference>
<evidence type="ECO:0000313" key="14">
    <source>
        <dbReference type="Proteomes" id="UP001595444"/>
    </source>
</evidence>
<dbReference type="Gene3D" id="2.170.130.10">
    <property type="entry name" value="TonB-dependent receptor, plug domain"/>
    <property type="match status" value="1"/>
</dbReference>
<comment type="similarity">
    <text evidence="8 9">Belongs to the TonB-dependent receptor family.</text>
</comment>
<evidence type="ECO:0000256" key="5">
    <source>
        <dbReference type="ARBA" id="ARBA00023077"/>
    </source>
</evidence>
<keyword evidence="5 9" id="KW-0798">TonB box</keyword>
<feature type="chain" id="PRO_5047302753" evidence="10">
    <location>
        <begin position="38"/>
        <end position="984"/>
    </location>
</feature>
<evidence type="ECO:0000256" key="10">
    <source>
        <dbReference type="SAM" id="SignalP"/>
    </source>
</evidence>
<dbReference type="Gene3D" id="2.40.170.20">
    <property type="entry name" value="TonB-dependent receptor, beta-barrel domain"/>
    <property type="match status" value="1"/>
</dbReference>
<keyword evidence="2 8" id="KW-0813">Transport</keyword>
<dbReference type="Pfam" id="PF07715">
    <property type="entry name" value="Plug"/>
    <property type="match status" value="1"/>
</dbReference>
<evidence type="ECO:0000259" key="12">
    <source>
        <dbReference type="Pfam" id="PF07715"/>
    </source>
</evidence>
<dbReference type="Pfam" id="PF00593">
    <property type="entry name" value="TonB_dep_Rec_b-barrel"/>
    <property type="match status" value="1"/>
</dbReference>
<evidence type="ECO:0000256" key="8">
    <source>
        <dbReference type="PROSITE-ProRule" id="PRU01360"/>
    </source>
</evidence>
<comment type="subcellular location">
    <subcellularLocation>
        <location evidence="1 8">Cell outer membrane</location>
        <topology evidence="1 8">Multi-pass membrane protein</topology>
    </subcellularLocation>
</comment>
<evidence type="ECO:0000256" key="6">
    <source>
        <dbReference type="ARBA" id="ARBA00023136"/>
    </source>
</evidence>
<keyword evidence="7 8" id="KW-0998">Cell outer membrane</keyword>
<dbReference type="RefSeq" id="WP_194215513.1">
    <property type="nucleotide sequence ID" value="NZ_CP061205.1"/>
</dbReference>
<organism evidence="13 14">
    <name type="scientific">Kordiimonas pumila</name>
    <dbReference type="NCBI Taxonomy" id="2161677"/>
    <lineage>
        <taxon>Bacteria</taxon>
        <taxon>Pseudomonadati</taxon>
        <taxon>Pseudomonadota</taxon>
        <taxon>Alphaproteobacteria</taxon>
        <taxon>Kordiimonadales</taxon>
        <taxon>Kordiimonadaceae</taxon>
        <taxon>Kordiimonas</taxon>
    </lineage>
</organism>
<dbReference type="InterPro" id="IPR036942">
    <property type="entry name" value="Beta-barrel_TonB_sf"/>
</dbReference>
<keyword evidence="14" id="KW-1185">Reference proteome</keyword>
<reference evidence="14" key="1">
    <citation type="journal article" date="2019" name="Int. J. Syst. Evol. Microbiol.">
        <title>The Global Catalogue of Microorganisms (GCM) 10K type strain sequencing project: providing services to taxonomists for standard genome sequencing and annotation.</title>
        <authorList>
            <consortium name="The Broad Institute Genomics Platform"/>
            <consortium name="The Broad Institute Genome Sequencing Center for Infectious Disease"/>
            <person name="Wu L."/>
            <person name="Ma J."/>
        </authorList>
    </citation>
    <scope>NUCLEOTIDE SEQUENCE [LARGE SCALE GENOMIC DNA]</scope>
    <source>
        <strain evidence="14">KCTC 62164</strain>
    </source>
</reference>
<dbReference type="PANTHER" id="PTHR47234:SF2">
    <property type="entry name" value="TONB-DEPENDENT RECEPTOR"/>
    <property type="match status" value="1"/>
</dbReference>
<dbReference type="InterPro" id="IPR012910">
    <property type="entry name" value="Plug_dom"/>
</dbReference>